<dbReference type="RefSeq" id="WP_114210342.1">
    <property type="nucleotide sequence ID" value="NZ_CP030840.1"/>
</dbReference>
<organism evidence="1 2">
    <name type="scientific">Acidisarcina polymorpha</name>
    <dbReference type="NCBI Taxonomy" id="2211140"/>
    <lineage>
        <taxon>Bacteria</taxon>
        <taxon>Pseudomonadati</taxon>
        <taxon>Acidobacteriota</taxon>
        <taxon>Terriglobia</taxon>
        <taxon>Terriglobales</taxon>
        <taxon>Acidobacteriaceae</taxon>
        <taxon>Acidisarcina</taxon>
    </lineage>
</organism>
<evidence type="ECO:0000313" key="2">
    <source>
        <dbReference type="Proteomes" id="UP000253606"/>
    </source>
</evidence>
<evidence type="ECO:0000313" key="1">
    <source>
        <dbReference type="EMBL" id="AXC15722.1"/>
    </source>
</evidence>
<dbReference type="AlphaFoldDB" id="A0A2Z5G8W8"/>
<name>A0A2Z5G8W8_9BACT</name>
<keyword evidence="2" id="KW-1185">Reference proteome</keyword>
<dbReference type="Proteomes" id="UP000253606">
    <property type="component" value="Chromosome"/>
</dbReference>
<dbReference type="EMBL" id="CP030840">
    <property type="protein sequence ID" value="AXC15722.1"/>
    <property type="molecule type" value="Genomic_DNA"/>
</dbReference>
<gene>
    <name evidence="1" type="ORF">ACPOL_6496</name>
</gene>
<sequence>MTENKTVRQFFHNCYTIPETDVDKYREEQCKVLSKEVVTIVTDTKRTHTFVGIDGFFEALASWAGKFSCEGQAIYNYVEETPEHVMIRMDSVLRVQDPSRGEFISEADQHQWSQEFFLENGIITKYISTVSYQG</sequence>
<accession>A0A2Z5G8W8</accession>
<reference evidence="1 2" key="1">
    <citation type="journal article" date="2018" name="Front. Microbiol.">
        <title>Hydrolytic Capabilities as a Key to Environmental Success: Chitinolytic and Cellulolytic Acidobacteria From Acidic Sub-arctic Soils and Boreal Peatlands.</title>
        <authorList>
            <person name="Belova S.E."/>
            <person name="Ravin N.V."/>
            <person name="Pankratov T.A."/>
            <person name="Rakitin A.L."/>
            <person name="Ivanova A.A."/>
            <person name="Beletsky A.V."/>
            <person name="Mardanov A.V."/>
            <person name="Sinninghe Damste J.S."/>
            <person name="Dedysh S.N."/>
        </authorList>
    </citation>
    <scope>NUCLEOTIDE SEQUENCE [LARGE SCALE GENOMIC DNA]</scope>
    <source>
        <strain evidence="1 2">SBC82</strain>
    </source>
</reference>
<proteinExistence type="predicted"/>
<dbReference type="OrthoDB" id="120233at2"/>
<dbReference type="KEGG" id="abas:ACPOL_6496"/>
<protein>
    <recommendedName>
        <fullName evidence="3">SnoaL-like domain-containing protein</fullName>
    </recommendedName>
</protein>
<evidence type="ECO:0008006" key="3">
    <source>
        <dbReference type="Google" id="ProtNLM"/>
    </source>
</evidence>